<dbReference type="Proteomes" id="UP000552683">
    <property type="component" value="Unassembled WGS sequence"/>
</dbReference>
<comment type="catalytic activity">
    <reaction evidence="2">
        <text>2 GTP = 3',3'-c-di-GMP + 2 diphosphate</text>
        <dbReference type="Rhea" id="RHEA:24898"/>
        <dbReference type="ChEBI" id="CHEBI:33019"/>
        <dbReference type="ChEBI" id="CHEBI:37565"/>
        <dbReference type="ChEBI" id="CHEBI:58805"/>
        <dbReference type="EC" id="2.7.7.65"/>
    </reaction>
</comment>
<evidence type="ECO:0000313" key="6">
    <source>
        <dbReference type="Proteomes" id="UP000552683"/>
    </source>
</evidence>
<dbReference type="CDD" id="cd01949">
    <property type="entry name" value="GGDEF"/>
    <property type="match status" value="1"/>
</dbReference>
<dbReference type="InterPro" id="IPR050469">
    <property type="entry name" value="Diguanylate_Cyclase"/>
</dbReference>
<keyword evidence="3" id="KW-0812">Transmembrane</keyword>
<protein>
    <recommendedName>
        <fullName evidence="1">diguanylate cyclase</fullName>
        <ecNumber evidence="1">2.7.7.65</ecNumber>
    </recommendedName>
</protein>
<accession>A0A842J2I6</accession>
<proteinExistence type="predicted"/>
<evidence type="ECO:0000313" key="5">
    <source>
        <dbReference type="EMBL" id="MBC2881996.1"/>
    </source>
</evidence>
<feature type="transmembrane region" description="Helical" evidence="3">
    <location>
        <begin position="48"/>
        <end position="72"/>
    </location>
</feature>
<dbReference type="PANTHER" id="PTHR45138:SF9">
    <property type="entry name" value="DIGUANYLATE CYCLASE DGCM-RELATED"/>
    <property type="match status" value="1"/>
</dbReference>
<dbReference type="NCBIfam" id="TIGR00254">
    <property type="entry name" value="GGDEF"/>
    <property type="match status" value="1"/>
</dbReference>
<sequence length="390" mass="43590">MLMAETARKILRKNSHDERECEKNGSRFKELKALVQMAKFEQSAEEKALAAIALPLLRFFTCLQIFLLFFAIYARVPAPFLAAYIFLATVSVYVMLCHDDDPGFAANFIHLTVVCHGFLGVFLYGWGWGNENFFIWGIATSYLIFIGKNRTVLGIIIAEAVAYAVLYILRDKFGIVNLGASGSIMFVVTFAAIFVSFARRTNTLNSVYAKSINEVASQNDKLESASKFDFLTGLDNRRYAHEQFDEIAEYFPDQKVLVALGDIDDFKVINDTFGHDVGDETIKQIAQILRENSRGEKDILCRWGGEEFLLVALVHDDVSAQEMVKRVLKNVNTLTSPYGKKIGITFGAAVFENARAMSLTEMTIVADKLLYEGKRSGKNCVKFKGCGDAA</sequence>
<feature type="transmembrane region" description="Helical" evidence="3">
    <location>
        <begin position="108"/>
        <end position="126"/>
    </location>
</feature>
<organism evidence="5 6">
    <name type="scientific">Campylobacter massiliensis</name>
    <dbReference type="NCBI Taxonomy" id="2762557"/>
    <lineage>
        <taxon>Bacteria</taxon>
        <taxon>Pseudomonadati</taxon>
        <taxon>Campylobacterota</taxon>
        <taxon>Epsilonproteobacteria</taxon>
        <taxon>Campylobacterales</taxon>
        <taxon>Campylobacteraceae</taxon>
        <taxon>Campylobacter</taxon>
    </lineage>
</organism>
<feature type="domain" description="GGDEF" evidence="4">
    <location>
        <begin position="254"/>
        <end position="386"/>
    </location>
</feature>
<dbReference type="SMART" id="SM00267">
    <property type="entry name" value="GGDEF"/>
    <property type="match status" value="1"/>
</dbReference>
<evidence type="ECO:0000256" key="2">
    <source>
        <dbReference type="ARBA" id="ARBA00034247"/>
    </source>
</evidence>
<keyword evidence="3" id="KW-0472">Membrane</keyword>
<feature type="transmembrane region" description="Helical" evidence="3">
    <location>
        <begin position="78"/>
        <end position="96"/>
    </location>
</feature>
<dbReference type="SUPFAM" id="SSF55073">
    <property type="entry name" value="Nucleotide cyclase"/>
    <property type="match status" value="1"/>
</dbReference>
<keyword evidence="6" id="KW-1185">Reference proteome</keyword>
<feature type="transmembrane region" description="Helical" evidence="3">
    <location>
        <begin position="175"/>
        <end position="198"/>
    </location>
</feature>
<dbReference type="EMBL" id="JACLZK010000001">
    <property type="protein sequence ID" value="MBC2881996.1"/>
    <property type="molecule type" value="Genomic_DNA"/>
</dbReference>
<name>A0A842J2I6_9BACT</name>
<dbReference type="InterPro" id="IPR043128">
    <property type="entry name" value="Rev_trsase/Diguanyl_cyclase"/>
</dbReference>
<dbReference type="PANTHER" id="PTHR45138">
    <property type="entry name" value="REGULATORY COMPONENTS OF SENSORY TRANSDUCTION SYSTEM"/>
    <property type="match status" value="1"/>
</dbReference>
<evidence type="ECO:0000259" key="4">
    <source>
        <dbReference type="PROSITE" id="PS50887"/>
    </source>
</evidence>
<dbReference type="Pfam" id="PF00990">
    <property type="entry name" value="GGDEF"/>
    <property type="match status" value="1"/>
</dbReference>
<gene>
    <name evidence="5" type="ORF">H7R39_01655</name>
</gene>
<dbReference type="InterPro" id="IPR029787">
    <property type="entry name" value="Nucleotide_cyclase"/>
</dbReference>
<dbReference type="PROSITE" id="PS50887">
    <property type="entry name" value="GGDEF"/>
    <property type="match status" value="1"/>
</dbReference>
<evidence type="ECO:0000256" key="3">
    <source>
        <dbReference type="SAM" id="Phobius"/>
    </source>
</evidence>
<dbReference type="EC" id="2.7.7.65" evidence="1"/>
<dbReference type="InterPro" id="IPR000160">
    <property type="entry name" value="GGDEF_dom"/>
</dbReference>
<keyword evidence="3" id="KW-1133">Transmembrane helix</keyword>
<feature type="transmembrane region" description="Helical" evidence="3">
    <location>
        <begin position="152"/>
        <end position="169"/>
    </location>
</feature>
<dbReference type="Gene3D" id="3.30.70.270">
    <property type="match status" value="1"/>
</dbReference>
<evidence type="ECO:0000256" key="1">
    <source>
        <dbReference type="ARBA" id="ARBA00012528"/>
    </source>
</evidence>
<comment type="caution">
    <text evidence="5">The sequence shown here is derived from an EMBL/GenBank/DDBJ whole genome shotgun (WGS) entry which is preliminary data.</text>
</comment>
<dbReference type="AlphaFoldDB" id="A0A842J2I6"/>
<reference evidence="5 6" key="1">
    <citation type="submission" date="2020-08" db="EMBL/GenBank/DDBJ databases">
        <title>Complete genome and description of Campylobacter massiliensis Marseille-Q3452 sp. nov.</title>
        <authorList>
            <person name="Antezack A."/>
        </authorList>
    </citation>
    <scope>NUCLEOTIDE SEQUENCE [LARGE SCALE GENOMIC DNA]</scope>
    <source>
        <strain evidence="5 6">Marseille-Q3452</strain>
    </source>
</reference>
<dbReference type="GO" id="GO:0052621">
    <property type="term" value="F:diguanylate cyclase activity"/>
    <property type="evidence" value="ECO:0007669"/>
    <property type="project" value="UniProtKB-EC"/>
</dbReference>